<dbReference type="InterPro" id="IPR015102">
    <property type="entry name" value="Tscrpt_reg_HTH_FeoC"/>
</dbReference>
<dbReference type="InterPro" id="IPR036388">
    <property type="entry name" value="WH-like_DNA-bd_sf"/>
</dbReference>
<name>S9S5S8_MAGFU</name>
<protein>
    <recommendedName>
        <fullName evidence="1">Transcriptional regulator HTH-type FeoC domain-containing protein</fullName>
    </recommendedName>
</protein>
<dbReference type="Pfam" id="PF09012">
    <property type="entry name" value="FeoC"/>
    <property type="match status" value="1"/>
</dbReference>
<comment type="caution">
    <text evidence="2">The sequence shown here is derived from an EMBL/GenBank/DDBJ whole genome shotgun (WGS) entry which is preliminary data.</text>
</comment>
<gene>
    <name evidence="2" type="ORF">K678_11855</name>
</gene>
<dbReference type="RefSeq" id="WP_021132682.1">
    <property type="nucleotide sequence ID" value="NZ_AQPH01000046.1"/>
</dbReference>
<dbReference type="OrthoDB" id="467062at2"/>
<evidence type="ECO:0000259" key="1">
    <source>
        <dbReference type="Pfam" id="PF09012"/>
    </source>
</evidence>
<dbReference type="Proteomes" id="UP000015350">
    <property type="component" value="Unassembled WGS sequence"/>
</dbReference>
<dbReference type="EMBL" id="AQPH01000046">
    <property type="protein sequence ID" value="EPY01252.1"/>
    <property type="molecule type" value="Genomic_DNA"/>
</dbReference>
<evidence type="ECO:0000313" key="2">
    <source>
        <dbReference type="EMBL" id="EPY01252.1"/>
    </source>
</evidence>
<dbReference type="STRING" id="1316936.K678_11855"/>
<dbReference type="Gene3D" id="1.10.10.10">
    <property type="entry name" value="Winged helix-like DNA-binding domain superfamily/Winged helix DNA-binding domain"/>
    <property type="match status" value="1"/>
</dbReference>
<proteinExistence type="predicted"/>
<evidence type="ECO:0000313" key="3">
    <source>
        <dbReference type="Proteomes" id="UP000015350"/>
    </source>
</evidence>
<sequence length="81" mass="8661">MLTMRSVRDYLAESGQVSLGDIAVHFESSPEAARQVLDQWVAKGKVRRSEQGGTCGKAGASCCCAAKPQEVYEWTGVPSPS</sequence>
<organism evidence="2 3">
    <name type="scientific">Magnetospirillum fulvum MGU-K5</name>
    <dbReference type="NCBI Taxonomy" id="1316936"/>
    <lineage>
        <taxon>Bacteria</taxon>
        <taxon>Pseudomonadati</taxon>
        <taxon>Pseudomonadota</taxon>
        <taxon>Alphaproteobacteria</taxon>
        <taxon>Rhodospirillales</taxon>
        <taxon>Rhodospirillaceae</taxon>
        <taxon>Magnetospirillum</taxon>
    </lineage>
</organism>
<reference evidence="2 3" key="1">
    <citation type="submission" date="2013-04" db="EMBL/GenBank/DDBJ databases">
        <authorList>
            <person name="Kuznetsov B."/>
            <person name="Ivanovsky R."/>
        </authorList>
    </citation>
    <scope>NUCLEOTIDE SEQUENCE [LARGE SCALE GENOMIC DNA]</scope>
    <source>
        <strain evidence="2 3">MGU-K5</strain>
    </source>
</reference>
<accession>S9S5S8</accession>
<feature type="domain" description="Transcriptional regulator HTH-type FeoC" evidence="1">
    <location>
        <begin position="4"/>
        <end position="73"/>
    </location>
</feature>
<dbReference type="AlphaFoldDB" id="S9S5S8"/>
<dbReference type="InterPro" id="IPR036390">
    <property type="entry name" value="WH_DNA-bd_sf"/>
</dbReference>
<dbReference type="eggNOG" id="ENOG5033AHD">
    <property type="taxonomic scope" value="Bacteria"/>
</dbReference>
<dbReference type="SUPFAM" id="SSF46785">
    <property type="entry name" value="Winged helix' DNA-binding domain"/>
    <property type="match status" value="1"/>
</dbReference>